<feature type="transmembrane region" description="Helical" evidence="6">
    <location>
        <begin position="373"/>
        <end position="391"/>
    </location>
</feature>
<dbReference type="InterPro" id="IPR036259">
    <property type="entry name" value="MFS_trans_sf"/>
</dbReference>
<proteinExistence type="predicted"/>
<dbReference type="AlphaFoldDB" id="A0A976RT19"/>
<dbReference type="Proteomes" id="UP000831181">
    <property type="component" value="Chromosome"/>
</dbReference>
<dbReference type="KEGG" id="lbe:MOO44_03905"/>
<dbReference type="Pfam" id="PF07690">
    <property type="entry name" value="MFS_1"/>
    <property type="match status" value="1"/>
</dbReference>
<feature type="transmembrane region" description="Helical" evidence="6">
    <location>
        <begin position="159"/>
        <end position="183"/>
    </location>
</feature>
<comment type="subcellular location">
    <subcellularLocation>
        <location evidence="1">Cell membrane</location>
        <topology evidence="1">Multi-pass membrane protein</topology>
    </subcellularLocation>
</comment>
<evidence type="ECO:0000313" key="8">
    <source>
        <dbReference type="EMBL" id="UQS87311.1"/>
    </source>
</evidence>
<evidence type="ECO:0000256" key="4">
    <source>
        <dbReference type="ARBA" id="ARBA00022989"/>
    </source>
</evidence>
<dbReference type="Gene3D" id="1.20.1250.20">
    <property type="entry name" value="MFS general substrate transporter like domains"/>
    <property type="match status" value="1"/>
</dbReference>
<dbReference type="PANTHER" id="PTHR23534">
    <property type="entry name" value="MFS PERMEASE"/>
    <property type="match status" value="1"/>
</dbReference>
<gene>
    <name evidence="8" type="ORF">MOO44_03905</name>
</gene>
<feature type="transmembrane region" description="Helical" evidence="6">
    <location>
        <begin position="350"/>
        <end position="367"/>
    </location>
</feature>
<accession>A0A976RT19</accession>
<keyword evidence="4 6" id="KW-1133">Transmembrane helix</keyword>
<dbReference type="SUPFAM" id="SSF103473">
    <property type="entry name" value="MFS general substrate transporter"/>
    <property type="match status" value="1"/>
</dbReference>
<reference evidence="8" key="1">
    <citation type="journal article" date="2022" name="Int. J. Syst. Evol. Microbiol.">
        <title>Apilactobacillus apisilvae sp. nov., Nicolia spurrieriana gen. nov. sp. nov., Bombilactobacillus folatiphilus sp. nov. and Bombilactobacillus thymidiniphilus sp. nov., four new lactic acid bacterial isolates from stingless bees Tetragonula carbonaria and Austroplebeia australis.</title>
        <authorList>
            <person name="Oliphant S.A."/>
            <person name="Watson-Haigh N.S."/>
            <person name="Sumby K.M."/>
            <person name="Gardner J."/>
            <person name="Groom S."/>
            <person name="Jiranek V."/>
        </authorList>
    </citation>
    <scope>NUCLEOTIDE SEQUENCE</scope>
    <source>
        <strain evidence="8">SGEP1_A5</strain>
    </source>
</reference>
<evidence type="ECO:0000256" key="2">
    <source>
        <dbReference type="ARBA" id="ARBA00022448"/>
    </source>
</evidence>
<dbReference type="GO" id="GO:0022857">
    <property type="term" value="F:transmembrane transporter activity"/>
    <property type="evidence" value="ECO:0007669"/>
    <property type="project" value="InterPro"/>
</dbReference>
<feature type="transmembrane region" description="Helical" evidence="6">
    <location>
        <begin position="70"/>
        <end position="90"/>
    </location>
</feature>
<dbReference type="RefSeq" id="WP_260117117.1">
    <property type="nucleotide sequence ID" value="NZ_CP093361.1"/>
</dbReference>
<dbReference type="PANTHER" id="PTHR23534:SF1">
    <property type="entry name" value="MAJOR FACILITATOR SUPERFAMILY PROTEIN"/>
    <property type="match status" value="1"/>
</dbReference>
<feature type="transmembrane region" description="Helical" evidence="6">
    <location>
        <begin position="96"/>
        <end position="113"/>
    </location>
</feature>
<evidence type="ECO:0000313" key="9">
    <source>
        <dbReference type="Proteomes" id="UP000831181"/>
    </source>
</evidence>
<organism evidence="8 9">
    <name type="scientific">Nicoliella spurrieriana</name>
    <dbReference type="NCBI Taxonomy" id="2925830"/>
    <lineage>
        <taxon>Bacteria</taxon>
        <taxon>Bacillati</taxon>
        <taxon>Bacillota</taxon>
        <taxon>Bacilli</taxon>
        <taxon>Lactobacillales</taxon>
        <taxon>Lactobacillaceae</taxon>
        <taxon>Nicoliella</taxon>
    </lineage>
</organism>
<feature type="domain" description="Major facilitator superfamily (MFS) profile" evidence="7">
    <location>
        <begin position="216"/>
        <end position="398"/>
    </location>
</feature>
<name>A0A976RT19_9LACO</name>
<dbReference type="InterPro" id="IPR020846">
    <property type="entry name" value="MFS_dom"/>
</dbReference>
<evidence type="ECO:0000259" key="7">
    <source>
        <dbReference type="PROSITE" id="PS50850"/>
    </source>
</evidence>
<keyword evidence="9" id="KW-1185">Reference proteome</keyword>
<feature type="transmembrane region" description="Helical" evidence="6">
    <location>
        <begin position="254"/>
        <end position="273"/>
    </location>
</feature>
<feature type="transmembrane region" description="Helical" evidence="6">
    <location>
        <begin position="39"/>
        <end position="58"/>
    </location>
</feature>
<dbReference type="EMBL" id="CP093361">
    <property type="protein sequence ID" value="UQS87311.1"/>
    <property type="molecule type" value="Genomic_DNA"/>
</dbReference>
<feature type="transmembrane region" description="Helical" evidence="6">
    <location>
        <begin position="308"/>
        <end position="329"/>
    </location>
</feature>
<feature type="transmembrane region" description="Helical" evidence="6">
    <location>
        <begin position="133"/>
        <end position="153"/>
    </location>
</feature>
<dbReference type="PROSITE" id="PS50850">
    <property type="entry name" value="MFS"/>
    <property type="match status" value="1"/>
</dbReference>
<sequence length="398" mass="42645">MKKDTKLIGLLMSSQALYLSAMSVDMTITALVGTELAPSKILATLPMALISILSVVVAPQIPKLAGRIGLKTLFMVGGIIAAFGGLSSWASINVHSFLLLCLGTSCVGIYQAIANYYRYVAADVSKGNEVRSISLILSAGTVAAIVGPVLATWTSQALLPIYSGAYLLVGALGLCAMTVNSFLPRQTVNQTISQPNADQGAPQQTVRLATLVKRPTFRNGALLCLCSCFSMALIMSGAPIFMQTMLHSTPEQRMVGMQLHMLGMYLPVILLLFTAKYIRMKGQILFALAIGIIATLVSILHVNAISVMLTLLLIGVFWSFSYASGSSLLTKSYSAAERQSARGKGELAPVLGLAIGSLLAGPFNAWLGWQFQMGFVILFILVTMGLIMFDWKRIASFW</sequence>
<evidence type="ECO:0000256" key="1">
    <source>
        <dbReference type="ARBA" id="ARBA00004651"/>
    </source>
</evidence>
<keyword evidence="3 6" id="KW-0812">Transmembrane</keyword>
<dbReference type="InterPro" id="IPR011701">
    <property type="entry name" value="MFS"/>
</dbReference>
<feature type="transmembrane region" description="Helical" evidence="6">
    <location>
        <begin position="285"/>
        <end position="302"/>
    </location>
</feature>
<keyword evidence="2" id="KW-0813">Transport</keyword>
<feature type="transmembrane region" description="Helical" evidence="6">
    <location>
        <begin position="221"/>
        <end position="242"/>
    </location>
</feature>
<evidence type="ECO:0000256" key="3">
    <source>
        <dbReference type="ARBA" id="ARBA00022692"/>
    </source>
</evidence>
<evidence type="ECO:0000256" key="5">
    <source>
        <dbReference type="ARBA" id="ARBA00023136"/>
    </source>
</evidence>
<dbReference type="GO" id="GO:0005886">
    <property type="term" value="C:plasma membrane"/>
    <property type="evidence" value="ECO:0007669"/>
    <property type="project" value="UniProtKB-SubCell"/>
</dbReference>
<keyword evidence="5 6" id="KW-0472">Membrane</keyword>
<evidence type="ECO:0000256" key="6">
    <source>
        <dbReference type="SAM" id="Phobius"/>
    </source>
</evidence>
<protein>
    <submittedName>
        <fullName evidence="8">MFS transporter</fullName>
    </submittedName>
</protein>